<proteinExistence type="predicted"/>
<evidence type="ECO:0000313" key="2">
    <source>
        <dbReference type="Proteomes" id="UP001331761"/>
    </source>
</evidence>
<dbReference type="EMBL" id="WIXE01009406">
    <property type="protein sequence ID" value="KAK5978460.1"/>
    <property type="molecule type" value="Genomic_DNA"/>
</dbReference>
<comment type="caution">
    <text evidence="1">The sequence shown here is derived from an EMBL/GenBank/DDBJ whole genome shotgun (WGS) entry which is preliminary data.</text>
</comment>
<reference evidence="1 2" key="1">
    <citation type="submission" date="2019-10" db="EMBL/GenBank/DDBJ databases">
        <title>Assembly and Annotation for the nematode Trichostrongylus colubriformis.</title>
        <authorList>
            <person name="Martin J."/>
        </authorList>
    </citation>
    <scope>NUCLEOTIDE SEQUENCE [LARGE SCALE GENOMIC DNA]</scope>
    <source>
        <strain evidence="1">G859</strain>
        <tissue evidence="1">Whole worm</tissue>
    </source>
</reference>
<accession>A0AAN8FWH9</accession>
<dbReference type="Proteomes" id="UP001331761">
    <property type="component" value="Unassembled WGS sequence"/>
</dbReference>
<protein>
    <submittedName>
        <fullName evidence="1">Uncharacterized protein</fullName>
    </submittedName>
</protein>
<name>A0AAN8FWH9_TRICO</name>
<keyword evidence="2" id="KW-1185">Reference proteome</keyword>
<sequence>MKAELLGNDWVGGGDGILFMTITHHCNGNRRLNIALPPSYFNQGLVVVKTFDLGTINLEARYSEEGNEFGGARGIGFGRGGRLGGLGEFGGLAQPIL</sequence>
<gene>
    <name evidence="1" type="ORF">GCK32_015846</name>
</gene>
<evidence type="ECO:0000313" key="1">
    <source>
        <dbReference type="EMBL" id="KAK5978460.1"/>
    </source>
</evidence>
<organism evidence="1 2">
    <name type="scientific">Trichostrongylus colubriformis</name>
    <name type="common">Black scour worm</name>
    <dbReference type="NCBI Taxonomy" id="6319"/>
    <lineage>
        <taxon>Eukaryota</taxon>
        <taxon>Metazoa</taxon>
        <taxon>Ecdysozoa</taxon>
        <taxon>Nematoda</taxon>
        <taxon>Chromadorea</taxon>
        <taxon>Rhabditida</taxon>
        <taxon>Rhabditina</taxon>
        <taxon>Rhabditomorpha</taxon>
        <taxon>Strongyloidea</taxon>
        <taxon>Trichostrongylidae</taxon>
        <taxon>Trichostrongylus</taxon>
    </lineage>
</organism>
<dbReference type="AlphaFoldDB" id="A0AAN8FWH9"/>